<organism evidence="2 3">
    <name type="scientific">Sporosarcina quadrami</name>
    <dbReference type="NCBI Taxonomy" id="2762234"/>
    <lineage>
        <taxon>Bacteria</taxon>
        <taxon>Bacillati</taxon>
        <taxon>Bacillota</taxon>
        <taxon>Bacilli</taxon>
        <taxon>Bacillales</taxon>
        <taxon>Caryophanaceae</taxon>
        <taxon>Sporosarcina</taxon>
    </lineage>
</organism>
<reference evidence="2 3" key="1">
    <citation type="submission" date="2020-08" db="EMBL/GenBank/DDBJ databases">
        <title>A Genomic Blueprint of the Chicken Gut Microbiome.</title>
        <authorList>
            <person name="Gilroy R."/>
            <person name="Ravi A."/>
            <person name="Getino M."/>
            <person name="Pursley I."/>
            <person name="Horton D.L."/>
            <person name="Alikhan N.-F."/>
            <person name="Baker D."/>
            <person name="Gharbi K."/>
            <person name="Hall N."/>
            <person name="Watson M."/>
            <person name="Adriaenssens E.M."/>
            <person name="Foster-Nyarko E."/>
            <person name="Jarju S."/>
            <person name="Secka A."/>
            <person name="Antonio M."/>
            <person name="Oren A."/>
            <person name="Chaudhuri R."/>
            <person name="La Ragione R.M."/>
            <person name="Hildebrand F."/>
            <person name="Pallen M.J."/>
        </authorList>
    </citation>
    <scope>NUCLEOTIDE SEQUENCE [LARGE SCALE GENOMIC DNA]</scope>
    <source>
        <strain evidence="2 3">Sa2YVA2</strain>
    </source>
</reference>
<dbReference type="RefSeq" id="WP_191694113.1">
    <property type="nucleotide sequence ID" value="NZ_JACSQN010000005.1"/>
</dbReference>
<keyword evidence="3" id="KW-1185">Reference proteome</keyword>
<sequence length="49" mass="5314">MKETTTIAIAWMSVSLAVIVAIMTTGSLKVMWAFLLPALLSTSSSKQRE</sequence>
<gene>
    <name evidence="2" type="ORF">H9649_07525</name>
</gene>
<comment type="caution">
    <text evidence="2">The sequence shown here is derived from an EMBL/GenBank/DDBJ whole genome shotgun (WGS) entry which is preliminary data.</text>
</comment>
<keyword evidence="1" id="KW-0812">Transmembrane</keyword>
<evidence type="ECO:0000313" key="2">
    <source>
        <dbReference type="EMBL" id="MBD7984424.1"/>
    </source>
</evidence>
<evidence type="ECO:0000256" key="1">
    <source>
        <dbReference type="SAM" id="Phobius"/>
    </source>
</evidence>
<dbReference type="EMBL" id="JACSQN010000005">
    <property type="protein sequence ID" value="MBD7984424.1"/>
    <property type="molecule type" value="Genomic_DNA"/>
</dbReference>
<proteinExistence type="predicted"/>
<name>A0ABR8U9M3_9BACL</name>
<keyword evidence="1" id="KW-0472">Membrane</keyword>
<feature type="transmembrane region" description="Helical" evidence="1">
    <location>
        <begin position="6"/>
        <end position="39"/>
    </location>
</feature>
<keyword evidence="1" id="KW-1133">Transmembrane helix</keyword>
<accession>A0ABR8U9M3</accession>
<dbReference type="Proteomes" id="UP000626786">
    <property type="component" value="Unassembled WGS sequence"/>
</dbReference>
<evidence type="ECO:0000313" key="3">
    <source>
        <dbReference type="Proteomes" id="UP000626786"/>
    </source>
</evidence>
<protein>
    <submittedName>
        <fullName evidence="2">Uncharacterized protein</fullName>
    </submittedName>
</protein>